<name>A0A9N9EWM7_9GLOM</name>
<organism evidence="2 3">
    <name type="scientific">Dentiscutata erythropus</name>
    <dbReference type="NCBI Taxonomy" id="1348616"/>
    <lineage>
        <taxon>Eukaryota</taxon>
        <taxon>Fungi</taxon>
        <taxon>Fungi incertae sedis</taxon>
        <taxon>Mucoromycota</taxon>
        <taxon>Glomeromycotina</taxon>
        <taxon>Glomeromycetes</taxon>
        <taxon>Diversisporales</taxon>
        <taxon>Gigasporaceae</taxon>
        <taxon>Dentiscutata</taxon>
    </lineage>
</organism>
<keyword evidence="3" id="KW-1185">Reference proteome</keyword>
<dbReference type="EMBL" id="CAJVPY010000868">
    <property type="protein sequence ID" value="CAG8496158.1"/>
    <property type="molecule type" value="Genomic_DNA"/>
</dbReference>
<accession>A0A9N9EWM7</accession>
<proteinExistence type="predicted"/>
<evidence type="ECO:0000313" key="2">
    <source>
        <dbReference type="EMBL" id="CAG8496158.1"/>
    </source>
</evidence>
<dbReference type="AlphaFoldDB" id="A0A9N9EWM7"/>
<evidence type="ECO:0000313" key="3">
    <source>
        <dbReference type="Proteomes" id="UP000789405"/>
    </source>
</evidence>
<dbReference type="Proteomes" id="UP000789405">
    <property type="component" value="Unassembled WGS sequence"/>
</dbReference>
<reference evidence="2" key="1">
    <citation type="submission" date="2021-06" db="EMBL/GenBank/DDBJ databases">
        <authorList>
            <person name="Kallberg Y."/>
            <person name="Tangrot J."/>
            <person name="Rosling A."/>
        </authorList>
    </citation>
    <scope>NUCLEOTIDE SEQUENCE</scope>
    <source>
        <strain evidence="2">MA453B</strain>
    </source>
</reference>
<evidence type="ECO:0000256" key="1">
    <source>
        <dbReference type="SAM" id="MobiDB-lite"/>
    </source>
</evidence>
<feature type="region of interest" description="Disordered" evidence="1">
    <location>
        <begin position="18"/>
        <end position="39"/>
    </location>
</feature>
<sequence length="39" mass="4548">MKHPSHLATFHLQHLKKPSKIMNNSPLGKRFANESLRPR</sequence>
<comment type="caution">
    <text evidence="2">The sequence shown here is derived from an EMBL/GenBank/DDBJ whole genome shotgun (WGS) entry which is preliminary data.</text>
</comment>
<protein>
    <submittedName>
        <fullName evidence="2">27647_t:CDS:1</fullName>
    </submittedName>
</protein>
<gene>
    <name evidence="2" type="ORF">DERYTH_LOCUS2662</name>
</gene>